<evidence type="ECO:0000313" key="2">
    <source>
        <dbReference type="Proteomes" id="UP000054843"/>
    </source>
</evidence>
<evidence type="ECO:0000313" key="1">
    <source>
        <dbReference type="EMBL" id="KRZ66593.1"/>
    </source>
</evidence>
<gene>
    <name evidence="1" type="ORF">T10_12243</name>
</gene>
<name>A0A0V1M4C9_9BILA</name>
<organism evidence="1 2">
    <name type="scientific">Trichinella papuae</name>
    <dbReference type="NCBI Taxonomy" id="268474"/>
    <lineage>
        <taxon>Eukaryota</taxon>
        <taxon>Metazoa</taxon>
        <taxon>Ecdysozoa</taxon>
        <taxon>Nematoda</taxon>
        <taxon>Enoplea</taxon>
        <taxon>Dorylaimia</taxon>
        <taxon>Trichinellida</taxon>
        <taxon>Trichinellidae</taxon>
        <taxon>Trichinella</taxon>
    </lineage>
</organism>
<proteinExistence type="predicted"/>
<sequence>MHGHLTAAVWFAESEKISYMNTSSDIQLIITRKMVPSGSGLLTDIPEKRTHRTGKSIEMCFHIFISFTTKSRTNTLNKWPPKLPDAYRNTHNTGMRIPRYLEEYATMSGADTFIVFLTLLRNH</sequence>
<dbReference type="AlphaFoldDB" id="A0A0V1M4C9"/>
<accession>A0A0V1M4C9</accession>
<dbReference type="Proteomes" id="UP000054843">
    <property type="component" value="Unassembled WGS sequence"/>
</dbReference>
<protein>
    <submittedName>
        <fullName evidence="1">Uncharacterized protein</fullName>
    </submittedName>
</protein>
<keyword evidence="2" id="KW-1185">Reference proteome</keyword>
<comment type="caution">
    <text evidence="1">The sequence shown here is derived from an EMBL/GenBank/DDBJ whole genome shotgun (WGS) entry which is preliminary data.</text>
</comment>
<reference evidence="1 2" key="1">
    <citation type="submission" date="2015-01" db="EMBL/GenBank/DDBJ databases">
        <title>Evolution of Trichinella species and genotypes.</title>
        <authorList>
            <person name="Korhonen P.K."/>
            <person name="Edoardo P."/>
            <person name="Giuseppe L.R."/>
            <person name="Gasser R.B."/>
        </authorList>
    </citation>
    <scope>NUCLEOTIDE SEQUENCE [LARGE SCALE GENOMIC DNA]</scope>
    <source>
        <strain evidence="1">ISS1980</strain>
    </source>
</reference>
<dbReference type="EMBL" id="JYDO01000234">
    <property type="protein sequence ID" value="KRZ66593.1"/>
    <property type="molecule type" value="Genomic_DNA"/>
</dbReference>